<evidence type="ECO:0000313" key="2">
    <source>
        <dbReference type="EMBL" id="ADB17927.1"/>
    </source>
</evidence>
<gene>
    <name evidence="2" type="ordered locus">Psta_3263</name>
</gene>
<keyword evidence="3" id="KW-1185">Reference proteome</keyword>
<reference evidence="2 3" key="1">
    <citation type="journal article" date="2009" name="Stand. Genomic Sci.">
        <title>Complete genome sequence of Pirellula staleyi type strain (ATCC 27377).</title>
        <authorList>
            <person name="Clum A."/>
            <person name="Tindall B.J."/>
            <person name="Sikorski J."/>
            <person name="Ivanova N."/>
            <person name="Mavrommatis K."/>
            <person name="Lucas S."/>
            <person name="Glavina del Rio T."/>
            <person name="Nolan M."/>
            <person name="Chen F."/>
            <person name="Tice H."/>
            <person name="Pitluck S."/>
            <person name="Cheng J.F."/>
            <person name="Chertkov O."/>
            <person name="Brettin T."/>
            <person name="Han C."/>
            <person name="Detter J.C."/>
            <person name="Kuske C."/>
            <person name="Bruce D."/>
            <person name="Goodwin L."/>
            <person name="Ovchinikova G."/>
            <person name="Pati A."/>
            <person name="Mikhailova N."/>
            <person name="Chen A."/>
            <person name="Palaniappan K."/>
            <person name="Land M."/>
            <person name="Hauser L."/>
            <person name="Chang Y.J."/>
            <person name="Jeffries C.D."/>
            <person name="Chain P."/>
            <person name="Rohde M."/>
            <person name="Goker M."/>
            <person name="Bristow J."/>
            <person name="Eisen J.A."/>
            <person name="Markowitz V."/>
            <person name="Hugenholtz P."/>
            <person name="Kyrpides N.C."/>
            <person name="Klenk H.P."/>
            <person name="Lapidus A."/>
        </authorList>
    </citation>
    <scope>NUCLEOTIDE SEQUENCE [LARGE SCALE GENOMIC DNA]</scope>
    <source>
        <strain evidence="3">ATCC 27377 / DSM 6068 / ICPB 4128</strain>
    </source>
</reference>
<evidence type="ECO:0000256" key="1">
    <source>
        <dbReference type="SAM" id="Phobius"/>
    </source>
</evidence>
<dbReference type="EMBL" id="CP001848">
    <property type="protein sequence ID" value="ADB17927.1"/>
    <property type="molecule type" value="Genomic_DNA"/>
</dbReference>
<keyword evidence="1" id="KW-0812">Transmembrane</keyword>
<proteinExistence type="predicted"/>
<dbReference type="HOGENOM" id="CLU_1353595_0_0_0"/>
<sequence length="202" mass="21535">MTQHELQKTLERVTSKKLGEGVSLTDDESALRESFLGAGESVERRQEAWSEASLLASLEAEFTASAAANLAAVSMPSTFPKSRFNWTTGLSLLATSLLVAMVIYAAVSRDNLRVVTVPAPQSDSTLPVVTSPAELATDLPATESVDVAREGVPWDDSLDEQIAAASEVVASWTTTPTRWETSISTLDSQLSDMASDLADDSL</sequence>
<accession>D2QX87</accession>
<feature type="transmembrane region" description="Helical" evidence="1">
    <location>
        <begin position="84"/>
        <end position="107"/>
    </location>
</feature>
<evidence type="ECO:0000313" key="3">
    <source>
        <dbReference type="Proteomes" id="UP000001887"/>
    </source>
</evidence>
<dbReference type="KEGG" id="psl:Psta_3263"/>
<keyword evidence="1" id="KW-0472">Membrane</keyword>
<protein>
    <submittedName>
        <fullName evidence="2">Uncharacterized protein</fullName>
    </submittedName>
</protein>
<dbReference type="Proteomes" id="UP000001887">
    <property type="component" value="Chromosome"/>
</dbReference>
<name>D2QX87_PIRSD</name>
<dbReference type="STRING" id="530564.Psta_3263"/>
<keyword evidence="1" id="KW-1133">Transmembrane helix</keyword>
<dbReference type="AlphaFoldDB" id="D2QX87"/>
<organism evidence="2 3">
    <name type="scientific">Pirellula staleyi (strain ATCC 27377 / DSM 6068 / ICPB 4128)</name>
    <name type="common">Pirella staleyi</name>
    <dbReference type="NCBI Taxonomy" id="530564"/>
    <lineage>
        <taxon>Bacteria</taxon>
        <taxon>Pseudomonadati</taxon>
        <taxon>Planctomycetota</taxon>
        <taxon>Planctomycetia</taxon>
        <taxon>Pirellulales</taxon>
        <taxon>Pirellulaceae</taxon>
        <taxon>Pirellula</taxon>
    </lineage>
</organism>